<protein>
    <submittedName>
        <fullName evidence="1">Uncharacterized protein</fullName>
    </submittedName>
</protein>
<dbReference type="AlphaFoldDB" id="A0A1F4UKW2"/>
<proteinExistence type="predicted"/>
<dbReference type="STRING" id="1802613.A2V54_03845"/>
<evidence type="ECO:0000313" key="2">
    <source>
        <dbReference type="Proteomes" id="UP000176583"/>
    </source>
</evidence>
<name>A0A1F4UKW2_UNCKA</name>
<reference evidence="1 2" key="1">
    <citation type="journal article" date="2016" name="Nat. Commun.">
        <title>Thousands of microbial genomes shed light on interconnected biogeochemical processes in an aquifer system.</title>
        <authorList>
            <person name="Anantharaman K."/>
            <person name="Brown C.T."/>
            <person name="Hug L.A."/>
            <person name="Sharon I."/>
            <person name="Castelle C.J."/>
            <person name="Probst A.J."/>
            <person name="Thomas B.C."/>
            <person name="Singh A."/>
            <person name="Wilkins M.J."/>
            <person name="Karaoz U."/>
            <person name="Brodie E.L."/>
            <person name="Williams K.H."/>
            <person name="Hubbard S.S."/>
            <person name="Banfield J.F."/>
        </authorList>
    </citation>
    <scope>NUCLEOTIDE SEQUENCE [LARGE SCALE GENOMIC DNA]</scope>
</reference>
<organism evidence="1 2">
    <name type="scientific">candidate division WWE3 bacterium RBG_19FT_COMBO_53_11</name>
    <dbReference type="NCBI Taxonomy" id="1802613"/>
    <lineage>
        <taxon>Bacteria</taxon>
        <taxon>Katanobacteria</taxon>
    </lineage>
</organism>
<accession>A0A1F4UKW2</accession>
<gene>
    <name evidence="1" type="ORF">A2V54_03845</name>
</gene>
<sequence>MDKAELQALFDLKLQEFRERDPAKVRFLVEELVEWASLIPSPPTSTTWDMIYERIQDLAKRFGFTEERVVNDLFDPAAIDHFMFFLQL</sequence>
<comment type="caution">
    <text evidence="1">The sequence shown here is derived from an EMBL/GenBank/DDBJ whole genome shotgun (WGS) entry which is preliminary data.</text>
</comment>
<dbReference type="Proteomes" id="UP000176583">
    <property type="component" value="Unassembled WGS sequence"/>
</dbReference>
<dbReference type="EMBL" id="MEUW01000006">
    <property type="protein sequence ID" value="OGC44863.1"/>
    <property type="molecule type" value="Genomic_DNA"/>
</dbReference>
<evidence type="ECO:0000313" key="1">
    <source>
        <dbReference type="EMBL" id="OGC44863.1"/>
    </source>
</evidence>